<proteinExistence type="predicted"/>
<accession>A0A1Z3LXG7</accession>
<evidence type="ECO:0000256" key="2">
    <source>
        <dbReference type="SAM" id="SignalP"/>
    </source>
</evidence>
<protein>
    <submittedName>
        <fullName evidence="4">Heavy metal transporter</fullName>
    </submittedName>
</protein>
<organism evidence="4 5">
    <name type="scientific">Brevundimonas diminuta</name>
    <name type="common">Pseudomonas diminuta</name>
    <dbReference type="NCBI Taxonomy" id="293"/>
    <lineage>
        <taxon>Bacteria</taxon>
        <taxon>Pseudomonadati</taxon>
        <taxon>Pseudomonadota</taxon>
        <taxon>Alphaproteobacteria</taxon>
        <taxon>Caulobacterales</taxon>
        <taxon>Caulobacteraceae</taxon>
        <taxon>Brevundimonas</taxon>
    </lineage>
</organism>
<dbReference type="RefSeq" id="WP_021696243.1">
    <property type="nucleotide sequence ID" value="NZ_CP021995.1"/>
</dbReference>
<dbReference type="STRING" id="293.GCA_000988015_00174"/>
<feature type="signal peptide" evidence="2">
    <location>
        <begin position="1"/>
        <end position="22"/>
    </location>
</feature>
<dbReference type="CDD" id="cd00371">
    <property type="entry name" value="HMA"/>
    <property type="match status" value="1"/>
</dbReference>
<dbReference type="AlphaFoldDB" id="A0A1Z3LXG7"/>
<dbReference type="FunFam" id="3.30.70.100:FF:000001">
    <property type="entry name" value="ATPase copper transporting beta"/>
    <property type="match status" value="1"/>
</dbReference>
<dbReference type="EMBL" id="CP021995">
    <property type="protein sequence ID" value="ASD26894.1"/>
    <property type="molecule type" value="Genomic_DNA"/>
</dbReference>
<evidence type="ECO:0000256" key="1">
    <source>
        <dbReference type="ARBA" id="ARBA00022723"/>
    </source>
</evidence>
<dbReference type="SUPFAM" id="SSF55008">
    <property type="entry name" value="HMA, heavy metal-associated domain"/>
    <property type="match status" value="1"/>
</dbReference>
<reference evidence="4 5" key="2">
    <citation type="submission" date="2017-06" db="EMBL/GenBank/DDBJ databases">
        <authorList>
            <person name="Kim H.J."/>
            <person name="Triplett B.A."/>
        </authorList>
    </citation>
    <scope>NUCLEOTIDE SEQUENCE [LARGE SCALE GENOMIC DNA]</scope>
    <source>
        <strain evidence="4 5">BZC3</strain>
    </source>
</reference>
<reference evidence="4 5" key="1">
    <citation type="submission" date="2017-06" db="EMBL/GenBank/DDBJ databases">
        <title>Biodegradation of gentamicin by bacterial consortia AMQD4 in synthetic medium and raw gentamicin sewage.</title>
        <authorList>
            <person name="Chang H."/>
            <person name="Feng Y."/>
            <person name="Li Z."/>
            <person name="Xue J."/>
            <person name="Cheng D."/>
        </authorList>
    </citation>
    <scope>NUCLEOTIDE SEQUENCE [LARGE SCALE GENOMIC DNA]</scope>
    <source>
        <strain evidence="4 5">BZC3</strain>
    </source>
</reference>
<sequence length="109" mass="11107">MKKTFLIGLAVVAVAGVGAAVAFDGPAQNRPAATAAAQQQTTFAIEHMTCATCPITVRRAMESVPGVNSVEVDFAAKTARATYDPARATAAQIAAASTNAGYPARVVQN</sequence>
<feature type="chain" id="PRO_5011236619" evidence="2">
    <location>
        <begin position="23"/>
        <end position="109"/>
    </location>
</feature>
<dbReference type="InterPro" id="IPR036163">
    <property type="entry name" value="HMA_dom_sf"/>
</dbReference>
<gene>
    <name evidence="4" type="ORF">CD943_08320</name>
</gene>
<feature type="domain" description="HMA" evidence="3">
    <location>
        <begin position="39"/>
        <end position="105"/>
    </location>
</feature>
<evidence type="ECO:0000313" key="5">
    <source>
        <dbReference type="Proteomes" id="UP000197024"/>
    </source>
</evidence>
<evidence type="ECO:0000313" key="4">
    <source>
        <dbReference type="EMBL" id="ASD26894.1"/>
    </source>
</evidence>
<dbReference type="GO" id="GO:0046872">
    <property type="term" value="F:metal ion binding"/>
    <property type="evidence" value="ECO:0007669"/>
    <property type="project" value="UniProtKB-KW"/>
</dbReference>
<dbReference type="PROSITE" id="PS50846">
    <property type="entry name" value="HMA_2"/>
    <property type="match status" value="1"/>
</dbReference>
<dbReference type="Pfam" id="PF00403">
    <property type="entry name" value="HMA"/>
    <property type="match status" value="1"/>
</dbReference>
<dbReference type="Gene3D" id="3.30.70.100">
    <property type="match status" value="1"/>
</dbReference>
<name>A0A1Z3LXG7_BREDI</name>
<keyword evidence="1" id="KW-0479">Metal-binding</keyword>
<keyword evidence="2" id="KW-0732">Signal</keyword>
<dbReference type="InterPro" id="IPR006121">
    <property type="entry name" value="HMA_dom"/>
</dbReference>
<evidence type="ECO:0000259" key="3">
    <source>
        <dbReference type="PROSITE" id="PS50846"/>
    </source>
</evidence>
<dbReference type="Proteomes" id="UP000197024">
    <property type="component" value="Chromosome"/>
</dbReference>